<proteinExistence type="predicted"/>
<evidence type="ECO:0000313" key="2">
    <source>
        <dbReference type="EMBL" id="MCI68432.1"/>
    </source>
</evidence>
<organism evidence="2 3">
    <name type="scientific">Trifolium medium</name>
    <dbReference type="NCBI Taxonomy" id="97028"/>
    <lineage>
        <taxon>Eukaryota</taxon>
        <taxon>Viridiplantae</taxon>
        <taxon>Streptophyta</taxon>
        <taxon>Embryophyta</taxon>
        <taxon>Tracheophyta</taxon>
        <taxon>Spermatophyta</taxon>
        <taxon>Magnoliopsida</taxon>
        <taxon>eudicotyledons</taxon>
        <taxon>Gunneridae</taxon>
        <taxon>Pentapetalae</taxon>
        <taxon>rosids</taxon>
        <taxon>fabids</taxon>
        <taxon>Fabales</taxon>
        <taxon>Fabaceae</taxon>
        <taxon>Papilionoideae</taxon>
        <taxon>50 kb inversion clade</taxon>
        <taxon>NPAAA clade</taxon>
        <taxon>Hologalegina</taxon>
        <taxon>IRL clade</taxon>
        <taxon>Trifolieae</taxon>
        <taxon>Trifolium</taxon>
    </lineage>
</organism>
<dbReference type="AlphaFoldDB" id="A0A392U502"/>
<evidence type="ECO:0000256" key="1">
    <source>
        <dbReference type="SAM" id="MobiDB-lite"/>
    </source>
</evidence>
<sequence length="70" mass="7694">SKPIANAPSIHQRLGPQRTFKPSNKVSTNQWVSGQYVAFNNKKLMEKGSSSNVNVKIVAETKDSKPIDVP</sequence>
<accession>A0A392U502</accession>
<feature type="non-terminal residue" evidence="2">
    <location>
        <position position="1"/>
    </location>
</feature>
<feature type="region of interest" description="Disordered" evidence="1">
    <location>
        <begin position="1"/>
        <end position="26"/>
    </location>
</feature>
<comment type="caution">
    <text evidence="2">The sequence shown here is derived from an EMBL/GenBank/DDBJ whole genome shotgun (WGS) entry which is preliminary data.</text>
</comment>
<dbReference type="Proteomes" id="UP000265520">
    <property type="component" value="Unassembled WGS sequence"/>
</dbReference>
<evidence type="ECO:0000313" key="3">
    <source>
        <dbReference type="Proteomes" id="UP000265520"/>
    </source>
</evidence>
<keyword evidence="3" id="KW-1185">Reference proteome</keyword>
<protein>
    <submittedName>
        <fullName evidence="2">Uncharacterized protein</fullName>
    </submittedName>
</protein>
<dbReference type="EMBL" id="LXQA010736305">
    <property type="protein sequence ID" value="MCI68432.1"/>
    <property type="molecule type" value="Genomic_DNA"/>
</dbReference>
<reference evidence="2 3" key="1">
    <citation type="journal article" date="2018" name="Front. Plant Sci.">
        <title>Red Clover (Trifolium pratense) and Zigzag Clover (T. medium) - A Picture of Genomic Similarities and Differences.</title>
        <authorList>
            <person name="Dluhosova J."/>
            <person name="Istvanek J."/>
            <person name="Nedelnik J."/>
            <person name="Repkova J."/>
        </authorList>
    </citation>
    <scope>NUCLEOTIDE SEQUENCE [LARGE SCALE GENOMIC DNA]</scope>
    <source>
        <strain evidence="3">cv. 10/8</strain>
        <tissue evidence="2">Leaf</tissue>
    </source>
</reference>
<name>A0A392U502_9FABA</name>